<sequence>MNHTLYGLLKKDLRASIALARSYRLSGDRRLAVQFLNDAAQTRSELITLRGC</sequence>
<dbReference type="AlphaFoldDB" id="A0AAW7YFF9"/>
<dbReference type="RefSeq" id="WP_303502339.1">
    <property type="nucleotide sequence ID" value="NZ_JAUOPU010000084.1"/>
</dbReference>
<accession>A0AAW7YFF9</accession>
<gene>
    <name evidence="1" type="ORF">Q4568_23770</name>
</gene>
<organism evidence="1 2">
    <name type="scientific">Photobacterium sanguinicancri</name>
    <dbReference type="NCBI Taxonomy" id="875932"/>
    <lineage>
        <taxon>Bacteria</taxon>
        <taxon>Pseudomonadati</taxon>
        <taxon>Pseudomonadota</taxon>
        <taxon>Gammaproteobacteria</taxon>
        <taxon>Vibrionales</taxon>
        <taxon>Vibrionaceae</taxon>
        <taxon>Photobacterium</taxon>
    </lineage>
</organism>
<name>A0AAW7YFF9_9GAMM</name>
<comment type="caution">
    <text evidence="1">The sequence shown here is derived from an EMBL/GenBank/DDBJ whole genome shotgun (WGS) entry which is preliminary data.</text>
</comment>
<proteinExistence type="predicted"/>
<dbReference type="EMBL" id="JAUOPU010000084">
    <property type="protein sequence ID" value="MDO6545553.1"/>
    <property type="molecule type" value="Genomic_DNA"/>
</dbReference>
<protein>
    <submittedName>
        <fullName evidence="1">Uncharacterized protein</fullName>
    </submittedName>
</protein>
<evidence type="ECO:0000313" key="1">
    <source>
        <dbReference type="EMBL" id="MDO6545553.1"/>
    </source>
</evidence>
<evidence type="ECO:0000313" key="2">
    <source>
        <dbReference type="Proteomes" id="UP001170624"/>
    </source>
</evidence>
<reference evidence="1" key="1">
    <citation type="submission" date="2023-07" db="EMBL/GenBank/DDBJ databases">
        <title>Genome content predicts the carbon catabolic preferences of heterotrophic bacteria.</title>
        <authorList>
            <person name="Gralka M."/>
        </authorList>
    </citation>
    <scope>NUCLEOTIDE SEQUENCE</scope>
    <source>
        <strain evidence="1">G2M05</strain>
    </source>
</reference>
<dbReference type="Proteomes" id="UP001170624">
    <property type="component" value="Unassembled WGS sequence"/>
</dbReference>